<evidence type="ECO:0000256" key="1">
    <source>
        <dbReference type="SAM" id="MobiDB-lite"/>
    </source>
</evidence>
<name>A0A0P0V3D6_ORYSJ</name>
<dbReference type="PaxDb" id="39947-A0A0P0V3D6"/>
<dbReference type="ExpressionAtlas" id="A0A0P0V3D6">
    <property type="expression patterns" value="baseline and differential"/>
</dbReference>
<proteinExistence type="predicted"/>
<dbReference type="EMBL" id="AP014957">
    <property type="protein sequence ID" value="BAS72282.1"/>
    <property type="molecule type" value="Genomic_DNA"/>
</dbReference>
<reference evidence="3" key="1">
    <citation type="journal article" date="2005" name="Nature">
        <title>The map-based sequence of the rice genome.</title>
        <authorList>
            <consortium name="International rice genome sequencing project (IRGSP)"/>
            <person name="Matsumoto T."/>
            <person name="Wu J."/>
            <person name="Kanamori H."/>
            <person name="Katayose Y."/>
            <person name="Fujisawa M."/>
            <person name="Namiki N."/>
            <person name="Mizuno H."/>
            <person name="Yamamoto K."/>
            <person name="Antonio B.A."/>
            <person name="Baba T."/>
            <person name="Sakata K."/>
            <person name="Nagamura Y."/>
            <person name="Aoki H."/>
            <person name="Arikawa K."/>
            <person name="Arita K."/>
            <person name="Bito T."/>
            <person name="Chiden Y."/>
            <person name="Fujitsuka N."/>
            <person name="Fukunaka R."/>
            <person name="Hamada M."/>
            <person name="Harada C."/>
            <person name="Hayashi A."/>
            <person name="Hijishita S."/>
            <person name="Honda M."/>
            <person name="Hosokawa S."/>
            <person name="Ichikawa Y."/>
            <person name="Idonuma A."/>
            <person name="Iijima M."/>
            <person name="Ikeda M."/>
            <person name="Ikeno M."/>
            <person name="Ito K."/>
            <person name="Ito S."/>
            <person name="Ito T."/>
            <person name="Ito Y."/>
            <person name="Ito Y."/>
            <person name="Iwabuchi A."/>
            <person name="Kamiya K."/>
            <person name="Karasawa W."/>
            <person name="Kurita K."/>
            <person name="Katagiri S."/>
            <person name="Kikuta A."/>
            <person name="Kobayashi H."/>
            <person name="Kobayashi N."/>
            <person name="Machita K."/>
            <person name="Maehara T."/>
            <person name="Masukawa M."/>
            <person name="Mizubayashi T."/>
            <person name="Mukai Y."/>
            <person name="Nagasaki H."/>
            <person name="Nagata Y."/>
            <person name="Naito S."/>
            <person name="Nakashima M."/>
            <person name="Nakama Y."/>
            <person name="Nakamichi Y."/>
            <person name="Nakamura M."/>
            <person name="Meguro A."/>
            <person name="Negishi M."/>
            <person name="Ohta I."/>
            <person name="Ohta T."/>
            <person name="Okamoto M."/>
            <person name="Ono N."/>
            <person name="Saji S."/>
            <person name="Sakaguchi M."/>
            <person name="Sakai K."/>
            <person name="Shibata M."/>
            <person name="Shimokawa T."/>
            <person name="Song J."/>
            <person name="Takazaki Y."/>
            <person name="Terasawa K."/>
            <person name="Tsugane M."/>
            <person name="Tsuji K."/>
            <person name="Ueda S."/>
            <person name="Waki K."/>
            <person name="Yamagata H."/>
            <person name="Yamamoto M."/>
            <person name="Yamamoto S."/>
            <person name="Yamane H."/>
            <person name="Yoshiki S."/>
            <person name="Yoshihara R."/>
            <person name="Yukawa K."/>
            <person name="Zhong H."/>
            <person name="Yano M."/>
            <person name="Yuan Q."/>
            <person name="Ouyang S."/>
            <person name="Liu J."/>
            <person name="Jones K.M."/>
            <person name="Gansberger K."/>
            <person name="Moffat K."/>
            <person name="Hill J."/>
            <person name="Bera J."/>
            <person name="Fadrosh D."/>
            <person name="Jin S."/>
            <person name="Johri S."/>
            <person name="Kim M."/>
            <person name="Overton L."/>
            <person name="Reardon M."/>
            <person name="Tsitrin T."/>
            <person name="Vuong H."/>
            <person name="Weaver B."/>
            <person name="Ciecko A."/>
            <person name="Tallon L."/>
            <person name="Jackson J."/>
            <person name="Pai G."/>
            <person name="Aken S.V."/>
            <person name="Utterback T."/>
            <person name="Reidmuller S."/>
            <person name="Feldblyum T."/>
            <person name="Hsiao J."/>
            <person name="Zismann V."/>
            <person name="Iobst S."/>
            <person name="de Vazeille A.R."/>
            <person name="Buell C.R."/>
            <person name="Ying K."/>
            <person name="Li Y."/>
            <person name="Lu T."/>
            <person name="Huang Y."/>
            <person name="Zhao Q."/>
            <person name="Feng Q."/>
            <person name="Zhang L."/>
            <person name="Zhu J."/>
            <person name="Weng Q."/>
            <person name="Mu J."/>
            <person name="Lu Y."/>
            <person name="Fan D."/>
            <person name="Liu Y."/>
            <person name="Guan J."/>
            <person name="Zhang Y."/>
            <person name="Yu S."/>
            <person name="Liu X."/>
            <person name="Zhang Y."/>
            <person name="Hong G."/>
            <person name="Han B."/>
            <person name="Choisne N."/>
            <person name="Demange N."/>
            <person name="Orjeda G."/>
            <person name="Samain S."/>
            <person name="Cattolico L."/>
            <person name="Pelletier E."/>
            <person name="Couloux A."/>
            <person name="Segurens B."/>
            <person name="Wincker P."/>
            <person name="D'Hont A."/>
            <person name="Scarpelli C."/>
            <person name="Weissenbach J."/>
            <person name="Salanoubat M."/>
            <person name="Quetier F."/>
            <person name="Yu Y."/>
            <person name="Kim H.R."/>
            <person name="Rambo T."/>
            <person name="Currie J."/>
            <person name="Collura K."/>
            <person name="Luo M."/>
            <person name="Yang T."/>
            <person name="Ammiraju J.S.S."/>
            <person name="Engler F."/>
            <person name="Soderlund C."/>
            <person name="Wing R.A."/>
            <person name="Palmer L.E."/>
            <person name="de la Bastide M."/>
            <person name="Spiegel L."/>
            <person name="Nascimento L."/>
            <person name="Zutavern T."/>
            <person name="O'Shaughnessy A."/>
            <person name="Dike S."/>
            <person name="Dedhia N."/>
            <person name="Preston R."/>
            <person name="Balija V."/>
            <person name="McCombie W.R."/>
            <person name="Chow T."/>
            <person name="Chen H."/>
            <person name="Chung M."/>
            <person name="Chen C."/>
            <person name="Shaw J."/>
            <person name="Wu H."/>
            <person name="Hsiao K."/>
            <person name="Chao Y."/>
            <person name="Chu M."/>
            <person name="Cheng C."/>
            <person name="Hour A."/>
            <person name="Lee P."/>
            <person name="Lin S."/>
            <person name="Lin Y."/>
            <person name="Liou J."/>
            <person name="Liu S."/>
            <person name="Hsing Y."/>
            <person name="Raghuvanshi S."/>
            <person name="Mohanty A."/>
            <person name="Bharti A.K."/>
            <person name="Gaur A."/>
            <person name="Gupta V."/>
            <person name="Kumar D."/>
            <person name="Ravi V."/>
            <person name="Vij S."/>
            <person name="Kapur A."/>
            <person name="Khurana P."/>
            <person name="Khurana P."/>
            <person name="Khurana J.P."/>
            <person name="Tyagi A.K."/>
            <person name="Gaikwad K."/>
            <person name="Singh A."/>
            <person name="Dalal V."/>
            <person name="Srivastava S."/>
            <person name="Dixit A."/>
            <person name="Pal A.K."/>
            <person name="Ghazi I.A."/>
            <person name="Yadav M."/>
            <person name="Pandit A."/>
            <person name="Bhargava A."/>
            <person name="Sureshbabu K."/>
            <person name="Batra K."/>
            <person name="Sharma T.R."/>
            <person name="Mohapatra T."/>
            <person name="Singh N.K."/>
            <person name="Messing J."/>
            <person name="Nelson A.B."/>
            <person name="Fuks G."/>
            <person name="Kavchok S."/>
            <person name="Keizer G."/>
            <person name="Linton E."/>
            <person name="Llaca V."/>
            <person name="Song R."/>
            <person name="Tanyolac B."/>
            <person name="Young S."/>
            <person name="Ho-Il K."/>
            <person name="Hahn J.H."/>
            <person name="Sangsakoo G."/>
            <person name="Vanavichit A."/>
            <person name="de Mattos Luiz.A.T."/>
            <person name="Zimmer P.D."/>
            <person name="Malone G."/>
            <person name="Dellagostin O."/>
            <person name="de Oliveira A.C."/>
            <person name="Bevan M."/>
            <person name="Bancroft I."/>
            <person name="Minx P."/>
            <person name="Cordum H."/>
            <person name="Wilson R."/>
            <person name="Cheng Z."/>
            <person name="Jin W."/>
            <person name="Jiang J."/>
            <person name="Leong S.A."/>
            <person name="Iwama H."/>
            <person name="Gojobori T."/>
            <person name="Itoh T."/>
            <person name="Niimura Y."/>
            <person name="Fujii Y."/>
            <person name="Habara T."/>
            <person name="Sakai H."/>
            <person name="Sato Y."/>
            <person name="Wilson G."/>
            <person name="Kumar K."/>
            <person name="McCouch S."/>
            <person name="Juretic N."/>
            <person name="Hoen D."/>
            <person name="Wright S."/>
            <person name="Bruskiewich R."/>
            <person name="Bureau T."/>
            <person name="Miyao A."/>
            <person name="Hirochika H."/>
            <person name="Nishikawa T."/>
            <person name="Kadowaki K."/>
            <person name="Sugiura M."/>
            <person name="Burr B."/>
            <person name="Sasaki T."/>
        </authorList>
    </citation>
    <scope>NUCLEOTIDE SEQUENCE [LARGE SCALE GENOMIC DNA]</scope>
    <source>
        <strain evidence="3">cv. Nipponbare</strain>
    </source>
</reference>
<feature type="region of interest" description="Disordered" evidence="1">
    <location>
        <begin position="157"/>
        <end position="182"/>
    </location>
</feature>
<gene>
    <name evidence="2" type="ordered locus">Os01g0391100</name>
    <name evidence="2" type="ORF">OSNPB_010391100</name>
</gene>
<dbReference type="AlphaFoldDB" id="A0A0P0V3D6"/>
<organism evidence="2 3">
    <name type="scientific">Oryza sativa subsp. japonica</name>
    <name type="common">Rice</name>
    <dbReference type="NCBI Taxonomy" id="39947"/>
    <lineage>
        <taxon>Eukaryota</taxon>
        <taxon>Viridiplantae</taxon>
        <taxon>Streptophyta</taxon>
        <taxon>Embryophyta</taxon>
        <taxon>Tracheophyta</taxon>
        <taxon>Spermatophyta</taxon>
        <taxon>Magnoliopsida</taxon>
        <taxon>Liliopsida</taxon>
        <taxon>Poales</taxon>
        <taxon>Poaceae</taxon>
        <taxon>BOP clade</taxon>
        <taxon>Oryzoideae</taxon>
        <taxon>Oryzeae</taxon>
        <taxon>Oryzinae</taxon>
        <taxon>Oryza</taxon>
        <taxon>Oryza sativa</taxon>
    </lineage>
</organism>
<evidence type="ECO:0000313" key="3">
    <source>
        <dbReference type="Proteomes" id="UP000059680"/>
    </source>
</evidence>
<reference evidence="2 3" key="2">
    <citation type="journal article" date="2013" name="Plant Cell Physiol.">
        <title>Rice Annotation Project Database (RAP-DB): an integrative and interactive database for rice genomics.</title>
        <authorList>
            <person name="Sakai H."/>
            <person name="Lee S.S."/>
            <person name="Tanaka T."/>
            <person name="Numa H."/>
            <person name="Kim J."/>
            <person name="Kawahara Y."/>
            <person name="Wakimoto H."/>
            <person name="Yang C.C."/>
            <person name="Iwamoto M."/>
            <person name="Abe T."/>
            <person name="Yamada Y."/>
            <person name="Muto A."/>
            <person name="Inokuchi H."/>
            <person name="Ikemura T."/>
            <person name="Matsumoto T."/>
            <person name="Sasaki T."/>
            <person name="Itoh T."/>
        </authorList>
    </citation>
    <scope>NUCLEOTIDE SEQUENCE [LARGE SCALE GENOMIC DNA]</scope>
    <source>
        <strain evidence="3">cv. Nipponbare</strain>
    </source>
</reference>
<dbReference type="Gramene" id="Os01t0391100-01">
    <property type="protein sequence ID" value="Os01t0391100-01"/>
    <property type="gene ID" value="Os01g0391100"/>
</dbReference>
<dbReference type="Proteomes" id="UP000059680">
    <property type="component" value="Chromosome 1"/>
</dbReference>
<evidence type="ECO:0000313" key="2">
    <source>
        <dbReference type="EMBL" id="BAS72282.1"/>
    </source>
</evidence>
<dbReference type="OMA" id="QWTIASR"/>
<keyword evidence="3" id="KW-1185">Reference proteome</keyword>
<accession>A0A0P0V3D6</accession>
<dbReference type="InParanoid" id="A0A0P0V3D6"/>
<reference evidence="2 3" key="3">
    <citation type="journal article" date="2013" name="Rice">
        <title>Improvement of the Oryza sativa Nipponbare reference genome using next generation sequence and optical map data.</title>
        <authorList>
            <person name="Kawahara Y."/>
            <person name="de la Bastide M."/>
            <person name="Hamilton J.P."/>
            <person name="Kanamori H."/>
            <person name="McCombie W.R."/>
            <person name="Ouyang S."/>
            <person name="Schwartz D.C."/>
            <person name="Tanaka T."/>
            <person name="Wu J."/>
            <person name="Zhou S."/>
            <person name="Childs K.L."/>
            <person name="Davidson R.M."/>
            <person name="Lin H."/>
            <person name="Quesada-Ocampo L."/>
            <person name="Vaillancourt B."/>
            <person name="Sakai H."/>
            <person name="Lee S.S."/>
            <person name="Kim J."/>
            <person name="Numa H."/>
            <person name="Itoh T."/>
            <person name="Buell C.R."/>
            <person name="Matsumoto T."/>
        </authorList>
    </citation>
    <scope>NUCLEOTIDE SEQUENCE [LARGE SCALE GENOMIC DNA]</scope>
    <source>
        <strain evidence="3">cv. Nipponbare</strain>
    </source>
</reference>
<sequence length="182" mass="19850">MKTTLVLAYESSPTLSLPRSILTSPYGKFLLLISSSLVQRIDGNADVPSRAPERAPNVAVVASSPSPPIWTKPGHAIAPSSSPRTPLHFPSRTTKNGATSVEIGHRLLHLRLPSPLSFPPPPVSHCSITRAHTISLASLTSWTHLHDSSWCRLSRRRSPGRFLPSPSRSASHRCRQDHGNLR</sequence>
<protein>
    <submittedName>
        <fullName evidence="2">Os01g0391100 protein</fullName>
    </submittedName>
</protein>